<protein>
    <submittedName>
        <fullName evidence="1">Uncharacterized protein</fullName>
    </submittedName>
</protein>
<dbReference type="Gene3D" id="3.30.200.60">
    <property type="entry name" value="Peptidase C65 Otubain, subdomain 1"/>
    <property type="match status" value="1"/>
</dbReference>
<dbReference type="InterPro" id="IPR019400">
    <property type="entry name" value="Peptidase_C65_otubain"/>
</dbReference>
<proteinExistence type="predicted"/>
<reference evidence="1 2" key="1">
    <citation type="journal article" date="2019" name="J. Hered.">
        <title>An Improved Genome Assembly for Drosophila navojoa, the Basal Species in the mojavensis Cluster.</title>
        <authorList>
            <person name="Vanderlinde T."/>
            <person name="Dupim E.G."/>
            <person name="Nazario-Yepiz N.O."/>
            <person name="Carvalho A.B."/>
        </authorList>
    </citation>
    <scope>NUCLEOTIDE SEQUENCE [LARGE SCALE GENOMIC DNA]</scope>
    <source>
        <strain evidence="1">Navoj_Jal97</strain>
        <tissue evidence="1">Whole organism</tissue>
    </source>
</reference>
<dbReference type="Proteomes" id="UP000295192">
    <property type="component" value="Unassembled WGS sequence"/>
</dbReference>
<gene>
    <name evidence="1" type="ORF">AWZ03_014519</name>
</gene>
<dbReference type="Pfam" id="PF10275">
    <property type="entry name" value="Peptidase_C65"/>
    <property type="match status" value="1"/>
</dbReference>
<organism evidence="1 2">
    <name type="scientific">Drosophila navojoa</name>
    <name type="common">Fruit fly</name>
    <dbReference type="NCBI Taxonomy" id="7232"/>
    <lineage>
        <taxon>Eukaryota</taxon>
        <taxon>Metazoa</taxon>
        <taxon>Ecdysozoa</taxon>
        <taxon>Arthropoda</taxon>
        <taxon>Hexapoda</taxon>
        <taxon>Insecta</taxon>
        <taxon>Pterygota</taxon>
        <taxon>Neoptera</taxon>
        <taxon>Endopterygota</taxon>
        <taxon>Diptera</taxon>
        <taxon>Brachycera</taxon>
        <taxon>Muscomorpha</taxon>
        <taxon>Ephydroidea</taxon>
        <taxon>Drosophilidae</taxon>
        <taxon>Drosophila</taxon>
    </lineage>
</organism>
<dbReference type="OrthoDB" id="18915at2759"/>
<keyword evidence="2" id="KW-1185">Reference proteome</keyword>
<dbReference type="EMBL" id="LSRL02001419">
    <property type="protein sequence ID" value="TDG39059.1"/>
    <property type="molecule type" value="Genomic_DNA"/>
</dbReference>
<evidence type="ECO:0000313" key="1">
    <source>
        <dbReference type="EMBL" id="TDG39059.1"/>
    </source>
</evidence>
<dbReference type="InterPro" id="IPR042468">
    <property type="entry name" value="Peptidase_C65_otubain_sub1"/>
</dbReference>
<sequence length="108" mass="12730">MESIGNNDANRDELIIQQQREIEKEISDSTPLVSEQLALTCLQAEYKGDVVFTDKIQELSKKYKFIRRTRPDVLTKNSENLLKLLKTNLWSLGFLVLHWKTFMKLLWM</sequence>
<accession>A0A484AR85</accession>
<evidence type="ECO:0000313" key="2">
    <source>
        <dbReference type="Proteomes" id="UP000295192"/>
    </source>
</evidence>
<comment type="caution">
    <text evidence="1">The sequence shown here is derived from an EMBL/GenBank/DDBJ whole genome shotgun (WGS) entry which is preliminary data.</text>
</comment>
<dbReference type="AlphaFoldDB" id="A0A484AR85"/>
<dbReference type="STRING" id="7232.A0A484AR85"/>
<name>A0A484AR85_DRONA</name>